<feature type="compositionally biased region" description="Polar residues" evidence="1">
    <location>
        <begin position="1"/>
        <end position="13"/>
    </location>
</feature>
<evidence type="ECO:0000313" key="3">
    <source>
        <dbReference type="Proteomes" id="UP001057702"/>
    </source>
</evidence>
<feature type="region of interest" description="Disordered" evidence="1">
    <location>
        <begin position="1"/>
        <end position="85"/>
    </location>
</feature>
<organism evidence="2 3">
    <name type="scientific">Streptomyces humicola</name>
    <dbReference type="NCBI Taxonomy" id="2953240"/>
    <lineage>
        <taxon>Bacteria</taxon>
        <taxon>Bacillati</taxon>
        <taxon>Actinomycetota</taxon>
        <taxon>Actinomycetes</taxon>
        <taxon>Kitasatosporales</taxon>
        <taxon>Streptomycetaceae</taxon>
        <taxon>Streptomyces</taxon>
    </lineage>
</organism>
<sequence length="85" mass="9762">METINSASSSAKTQPAARSLVTMLDDEEDDEDDEDEDEDDEDDEEEEEEDEGDTRAFRGDEGRSRSPMPVVRRRREVRAPGLTWR</sequence>
<evidence type="ECO:0000256" key="1">
    <source>
        <dbReference type="SAM" id="MobiDB-lite"/>
    </source>
</evidence>
<feature type="compositionally biased region" description="Basic and acidic residues" evidence="1">
    <location>
        <begin position="53"/>
        <end position="64"/>
    </location>
</feature>
<comment type="caution">
    <text evidence="2">The sequence shown here is derived from an EMBL/GenBank/DDBJ whole genome shotgun (WGS) entry which is preliminary data.</text>
</comment>
<reference evidence="2" key="1">
    <citation type="submission" date="2022-06" db="EMBL/GenBank/DDBJ databases">
        <title>Draft genome sequence of Streptomyces sp. RB6PN25 isolated from peat swamp forest in Thailand.</title>
        <authorList>
            <person name="Duangmal K."/>
            <person name="Klaysubun C."/>
        </authorList>
    </citation>
    <scope>NUCLEOTIDE SEQUENCE</scope>
    <source>
        <strain evidence="2">RB6PN25</strain>
    </source>
</reference>
<feature type="compositionally biased region" description="Acidic residues" evidence="1">
    <location>
        <begin position="24"/>
        <end position="52"/>
    </location>
</feature>
<gene>
    <name evidence="2" type="ORF">NGB36_11545</name>
</gene>
<accession>A0ABT1PU62</accession>
<dbReference type="Proteomes" id="UP001057702">
    <property type="component" value="Unassembled WGS sequence"/>
</dbReference>
<keyword evidence="3" id="KW-1185">Reference proteome</keyword>
<proteinExistence type="predicted"/>
<protein>
    <submittedName>
        <fullName evidence="2">Uncharacterized protein</fullName>
    </submittedName>
</protein>
<dbReference type="EMBL" id="JANFNG010000007">
    <property type="protein sequence ID" value="MCQ4081216.1"/>
    <property type="molecule type" value="Genomic_DNA"/>
</dbReference>
<evidence type="ECO:0000313" key="2">
    <source>
        <dbReference type="EMBL" id="MCQ4081216.1"/>
    </source>
</evidence>
<name>A0ABT1PU62_9ACTN</name>